<feature type="domain" description="Purple acid phosphatase N-terminal" evidence="9">
    <location>
        <begin position="60"/>
        <end position="174"/>
    </location>
</feature>
<dbReference type="GO" id="GO:0046872">
    <property type="term" value="F:metal ion binding"/>
    <property type="evidence" value="ECO:0007669"/>
    <property type="project" value="InterPro"/>
</dbReference>
<dbReference type="PANTHER" id="PTHR22953">
    <property type="entry name" value="ACID PHOSPHATASE RELATED"/>
    <property type="match status" value="1"/>
</dbReference>
<sequence length="701" mass="75717">MRRSTLRRLGLLDKVLEKQGSLSSTPRGRSFAEVGLPGGSEDLSLDDPRLQPLNPDLSFPDQINLNYQSPTTISFNWVTGNYTRAAQQDKLPELDPALAPPSIVKFGQQAGLLTSSASGAATSYSQFYTGPIAVQYVSGYIHKVTVSNLSPDTTYFYTVGDGATRNSPQLSFKTLQAVGPTFRPYRIAVYADPGETANTTVTVDHIQQSNSDLHIHIGDYVYADNYCSDGTFNCRQTFQPRWDSTFRLFQKLWSKVPFAGIAGNHEIETQSDGRTFVSWNARSNFAKSHQGAQDWYAISAPGVRMIFMNQYLPYTAGTDQYNFVVAELAKVDRSVTPWLFVLFHSPWYVSYMTHYKEWECLRAVYEDIFYANGVDIIMHGHIHAYERIQRVYNYNLDACAPSYLIIGDGGNREKLYTTFADVPPNCPRPTANCPSFQNGSYCYDSQPPWSAYREPSFGHATLDMLDANTAVWQWHRNQDDEAVVTDSYTYKRLNSAQCPNRAQRPGSPCSDPAFPNPCFNAFGDSQACCSTGCPAMPGPVPYCGGNPEPIPGQDLILGKQYARVITTSSPGPVPSTPAPTAGVPAPAPGATTPTGTTSAPTGTTSAPTGTTSAPTGSTSAPTGTTSAPTGTTSAPTGTTSAPTGTTSSPTPAPTTDARGIPRGTTCDPYSSLPNQCFNSNGDFYVCCAGQCPSAPGPNASC</sequence>
<feature type="region of interest" description="Disordered" evidence="6">
    <location>
        <begin position="566"/>
        <end position="661"/>
    </location>
</feature>
<reference evidence="10 11" key="1">
    <citation type="journal article" date="2014" name="Nat. Commun.">
        <title>Klebsormidium flaccidum genome reveals primary factors for plant terrestrial adaptation.</title>
        <authorList>
            <person name="Hori K."/>
            <person name="Maruyama F."/>
            <person name="Fujisawa T."/>
            <person name="Togashi T."/>
            <person name="Yamamoto N."/>
            <person name="Seo M."/>
            <person name="Sato S."/>
            <person name="Yamada T."/>
            <person name="Mori H."/>
            <person name="Tajima N."/>
            <person name="Moriyama T."/>
            <person name="Ikeuchi M."/>
            <person name="Watanabe M."/>
            <person name="Wada H."/>
            <person name="Kobayashi K."/>
            <person name="Saito M."/>
            <person name="Masuda T."/>
            <person name="Sasaki-Sekimoto Y."/>
            <person name="Mashiguchi K."/>
            <person name="Awai K."/>
            <person name="Shimojima M."/>
            <person name="Masuda S."/>
            <person name="Iwai M."/>
            <person name="Nobusawa T."/>
            <person name="Narise T."/>
            <person name="Kondo S."/>
            <person name="Saito H."/>
            <person name="Sato R."/>
            <person name="Murakawa M."/>
            <person name="Ihara Y."/>
            <person name="Oshima-Yamada Y."/>
            <person name="Ohtaka K."/>
            <person name="Satoh M."/>
            <person name="Sonobe K."/>
            <person name="Ishii M."/>
            <person name="Ohtani R."/>
            <person name="Kanamori-Sato M."/>
            <person name="Honoki R."/>
            <person name="Miyazaki D."/>
            <person name="Mochizuki H."/>
            <person name="Umetsu J."/>
            <person name="Higashi K."/>
            <person name="Shibata D."/>
            <person name="Kamiya Y."/>
            <person name="Sato N."/>
            <person name="Nakamura Y."/>
            <person name="Tabata S."/>
            <person name="Ida S."/>
            <person name="Kurokawa K."/>
            <person name="Ohta H."/>
        </authorList>
    </citation>
    <scope>NUCLEOTIDE SEQUENCE [LARGE SCALE GENOMIC DNA]</scope>
    <source>
        <strain evidence="10 11">NIES-2285</strain>
    </source>
</reference>
<dbReference type="Gene3D" id="2.60.40.380">
    <property type="entry name" value="Purple acid phosphatase-like, N-terminal"/>
    <property type="match status" value="1"/>
</dbReference>
<dbReference type="InterPro" id="IPR041792">
    <property type="entry name" value="MPP_PAP"/>
</dbReference>
<gene>
    <name evidence="10" type="ORF">KFL_000360100</name>
</gene>
<accession>A0A1Y1HM52</accession>
<proteinExistence type="inferred from homology"/>
<dbReference type="PANTHER" id="PTHR22953:SF153">
    <property type="entry name" value="PURPLE ACID PHOSPHATASE"/>
    <property type="match status" value="1"/>
</dbReference>
<feature type="domain" description="Purple acid phosphatase C-terminal" evidence="8">
    <location>
        <begin position="400"/>
        <end position="484"/>
    </location>
</feature>
<dbReference type="InterPro" id="IPR015914">
    <property type="entry name" value="PAPs_N"/>
</dbReference>
<dbReference type="Pfam" id="PF16656">
    <property type="entry name" value="Pur_ac_phosph_N"/>
    <property type="match status" value="1"/>
</dbReference>
<protein>
    <recommendedName>
        <fullName evidence="5">Purple acid phosphatase</fullName>
        <ecNumber evidence="5">3.1.3.2</ecNumber>
    </recommendedName>
</protein>
<dbReference type="SUPFAM" id="SSF49363">
    <property type="entry name" value="Purple acid phosphatase, N-terminal domain"/>
    <property type="match status" value="1"/>
</dbReference>
<dbReference type="OMA" id="VIWMILI"/>
<keyword evidence="2" id="KW-0732">Signal</keyword>
<evidence type="ECO:0000256" key="5">
    <source>
        <dbReference type="RuleBase" id="RU361203"/>
    </source>
</evidence>
<dbReference type="Proteomes" id="UP000054558">
    <property type="component" value="Unassembled WGS sequence"/>
</dbReference>
<dbReference type="InterPro" id="IPR004843">
    <property type="entry name" value="Calcineurin-like_PHP"/>
</dbReference>
<dbReference type="SUPFAM" id="SSF56300">
    <property type="entry name" value="Metallo-dependent phosphatases"/>
    <property type="match status" value="1"/>
</dbReference>
<evidence type="ECO:0000313" key="10">
    <source>
        <dbReference type="EMBL" id="GAQ79694.1"/>
    </source>
</evidence>
<keyword evidence="4" id="KW-0325">Glycoprotein</keyword>
<feature type="domain" description="Calcineurin-like phosphoesterase" evidence="7">
    <location>
        <begin position="186"/>
        <end position="385"/>
    </location>
</feature>
<evidence type="ECO:0000256" key="4">
    <source>
        <dbReference type="ARBA" id="ARBA00023180"/>
    </source>
</evidence>
<dbReference type="InterPro" id="IPR025733">
    <property type="entry name" value="PAPs_C"/>
</dbReference>
<organism evidence="10 11">
    <name type="scientific">Klebsormidium nitens</name>
    <name type="common">Green alga</name>
    <name type="synonym">Ulothrix nitens</name>
    <dbReference type="NCBI Taxonomy" id="105231"/>
    <lineage>
        <taxon>Eukaryota</taxon>
        <taxon>Viridiplantae</taxon>
        <taxon>Streptophyta</taxon>
        <taxon>Klebsormidiophyceae</taxon>
        <taxon>Klebsormidiales</taxon>
        <taxon>Klebsormidiaceae</taxon>
        <taxon>Klebsormidium</taxon>
    </lineage>
</organism>
<feature type="compositionally biased region" description="Low complexity" evidence="6">
    <location>
        <begin position="578"/>
        <end position="655"/>
    </location>
</feature>
<dbReference type="GO" id="GO:0003993">
    <property type="term" value="F:acid phosphatase activity"/>
    <property type="evidence" value="ECO:0000318"/>
    <property type="project" value="GO_Central"/>
</dbReference>
<dbReference type="AlphaFoldDB" id="A0A1Y1HM52"/>
<dbReference type="Gene3D" id="3.60.21.10">
    <property type="match status" value="1"/>
</dbReference>
<evidence type="ECO:0000256" key="6">
    <source>
        <dbReference type="SAM" id="MobiDB-lite"/>
    </source>
</evidence>
<evidence type="ECO:0000256" key="3">
    <source>
        <dbReference type="ARBA" id="ARBA00022801"/>
    </source>
</evidence>
<feature type="region of interest" description="Disordered" evidence="6">
    <location>
        <begin position="20"/>
        <end position="49"/>
    </location>
</feature>
<comment type="similarity">
    <text evidence="1 5">Belongs to the metallophosphoesterase superfamily. Purple acid phosphatase family.</text>
</comment>
<evidence type="ECO:0000259" key="8">
    <source>
        <dbReference type="Pfam" id="PF14008"/>
    </source>
</evidence>
<evidence type="ECO:0000313" key="11">
    <source>
        <dbReference type="Proteomes" id="UP000054558"/>
    </source>
</evidence>
<evidence type="ECO:0000259" key="9">
    <source>
        <dbReference type="Pfam" id="PF16656"/>
    </source>
</evidence>
<dbReference type="Pfam" id="PF00149">
    <property type="entry name" value="Metallophos"/>
    <property type="match status" value="1"/>
</dbReference>
<dbReference type="InterPro" id="IPR008963">
    <property type="entry name" value="Purple_acid_Pase-like_N"/>
</dbReference>
<keyword evidence="3 5" id="KW-0378">Hydrolase</keyword>
<dbReference type="EMBL" id="DF236985">
    <property type="protein sequence ID" value="GAQ79694.1"/>
    <property type="molecule type" value="Genomic_DNA"/>
</dbReference>
<name>A0A1Y1HM52_KLENI</name>
<dbReference type="InterPro" id="IPR039331">
    <property type="entry name" value="PAPs-like"/>
</dbReference>
<dbReference type="CDD" id="cd00839">
    <property type="entry name" value="MPP_PAPs"/>
    <property type="match status" value="1"/>
</dbReference>
<evidence type="ECO:0000256" key="1">
    <source>
        <dbReference type="ARBA" id="ARBA00008723"/>
    </source>
</evidence>
<keyword evidence="11" id="KW-1185">Reference proteome</keyword>
<evidence type="ECO:0000259" key="7">
    <source>
        <dbReference type="Pfam" id="PF00149"/>
    </source>
</evidence>
<dbReference type="EC" id="3.1.3.2" evidence="5"/>
<evidence type="ECO:0000256" key="2">
    <source>
        <dbReference type="ARBA" id="ARBA00022729"/>
    </source>
</evidence>
<dbReference type="OrthoDB" id="45007at2759"/>
<comment type="catalytic activity">
    <reaction evidence="5">
        <text>a phosphate monoester + H2O = an alcohol + phosphate</text>
        <dbReference type="Rhea" id="RHEA:15017"/>
        <dbReference type="ChEBI" id="CHEBI:15377"/>
        <dbReference type="ChEBI" id="CHEBI:30879"/>
        <dbReference type="ChEBI" id="CHEBI:43474"/>
        <dbReference type="ChEBI" id="CHEBI:67140"/>
        <dbReference type="EC" id="3.1.3.2"/>
    </reaction>
</comment>
<dbReference type="STRING" id="105231.A0A1Y1HM52"/>
<dbReference type="InterPro" id="IPR029052">
    <property type="entry name" value="Metallo-depent_PP-like"/>
</dbReference>
<dbReference type="Pfam" id="PF14008">
    <property type="entry name" value="Metallophos_C"/>
    <property type="match status" value="1"/>
</dbReference>